<dbReference type="EMBL" id="CAAALY010120677">
    <property type="protein sequence ID" value="VEL31284.1"/>
    <property type="molecule type" value="Genomic_DNA"/>
</dbReference>
<comment type="similarity">
    <text evidence="5">Belongs to the G-protein coupled receptor 1 family.</text>
</comment>
<protein>
    <recommendedName>
        <fullName evidence="10">G-protein coupled receptors family 1 profile domain-containing protein</fullName>
    </recommendedName>
</protein>
<feature type="region of interest" description="Disordered" evidence="6">
    <location>
        <begin position="122"/>
        <end position="141"/>
    </location>
</feature>
<dbReference type="GO" id="GO:0016020">
    <property type="term" value="C:membrane"/>
    <property type="evidence" value="ECO:0007669"/>
    <property type="project" value="UniProtKB-SubCell"/>
</dbReference>
<dbReference type="Proteomes" id="UP000784294">
    <property type="component" value="Unassembled WGS sequence"/>
</dbReference>
<evidence type="ECO:0000313" key="9">
    <source>
        <dbReference type="Proteomes" id="UP000784294"/>
    </source>
</evidence>
<comment type="caution">
    <text evidence="8">The sequence shown here is derived from an EMBL/GenBank/DDBJ whole genome shotgun (WGS) entry which is preliminary data.</text>
</comment>
<keyword evidence="5" id="KW-0297">G-protein coupled receptor</keyword>
<feature type="transmembrane region" description="Helical" evidence="7">
    <location>
        <begin position="244"/>
        <end position="265"/>
    </location>
</feature>
<comment type="subcellular location">
    <subcellularLocation>
        <location evidence="1">Membrane</location>
    </subcellularLocation>
</comment>
<dbReference type="InterPro" id="IPR000276">
    <property type="entry name" value="GPCR_Rhodpsn"/>
</dbReference>
<feature type="transmembrane region" description="Helical" evidence="7">
    <location>
        <begin position="86"/>
        <end position="105"/>
    </location>
</feature>
<dbReference type="OrthoDB" id="9990906at2759"/>
<accession>A0A448X954</accession>
<evidence type="ECO:0000256" key="3">
    <source>
        <dbReference type="ARBA" id="ARBA00022989"/>
    </source>
</evidence>
<keyword evidence="9" id="KW-1185">Reference proteome</keyword>
<evidence type="ECO:0000256" key="1">
    <source>
        <dbReference type="ARBA" id="ARBA00004370"/>
    </source>
</evidence>
<reference evidence="8" key="1">
    <citation type="submission" date="2018-11" db="EMBL/GenBank/DDBJ databases">
        <authorList>
            <consortium name="Pathogen Informatics"/>
        </authorList>
    </citation>
    <scope>NUCLEOTIDE SEQUENCE</scope>
</reference>
<proteinExistence type="inferred from homology"/>
<name>A0A448X954_9PLAT</name>
<dbReference type="SUPFAM" id="SSF81321">
    <property type="entry name" value="Family A G protein-coupled receptor-like"/>
    <property type="match status" value="2"/>
</dbReference>
<gene>
    <name evidence="8" type="ORF">PXEA_LOCUS24724</name>
</gene>
<sequence>MYTQSDAQELEAEVGQVDVARQPHTRALHHIFSDLLCQERDEYAWHRERRHAVFISMIMLAVVGLLGHLTACSVIVFALLKSSGTFILLLFLSLADSLVVVVQTVDAHLNSVLADSHVTKALSSPTSTHPSATPQMPPRHNSTRSDIGVDVGVNVDVDVDVGVTTAATGTGMSRSRFISPLRQDAAEFSRLRNSDDWSCAVEKFAWHFALQLSAWLIMALSVDRYITLRHFALKRQRRFMLRRAWIIGGVIPALLMLANLPYLVFVRSTRVQMPCQVLRELISAIKAFSFDRDFWEYTQVPSWTA</sequence>
<dbReference type="PROSITE" id="PS00237">
    <property type="entry name" value="G_PROTEIN_RECEP_F1_1"/>
    <property type="match status" value="1"/>
</dbReference>
<evidence type="ECO:0000256" key="4">
    <source>
        <dbReference type="ARBA" id="ARBA00023136"/>
    </source>
</evidence>
<organism evidence="8 9">
    <name type="scientific">Protopolystoma xenopodis</name>
    <dbReference type="NCBI Taxonomy" id="117903"/>
    <lineage>
        <taxon>Eukaryota</taxon>
        <taxon>Metazoa</taxon>
        <taxon>Spiralia</taxon>
        <taxon>Lophotrochozoa</taxon>
        <taxon>Platyhelminthes</taxon>
        <taxon>Monogenea</taxon>
        <taxon>Polyopisthocotylea</taxon>
        <taxon>Polystomatidea</taxon>
        <taxon>Polystomatidae</taxon>
        <taxon>Protopolystoma</taxon>
    </lineage>
</organism>
<keyword evidence="5" id="KW-0675">Receptor</keyword>
<evidence type="ECO:0000313" key="8">
    <source>
        <dbReference type="EMBL" id="VEL31284.1"/>
    </source>
</evidence>
<keyword evidence="4 7" id="KW-0472">Membrane</keyword>
<keyword evidence="5" id="KW-0807">Transducer</keyword>
<feature type="compositionally biased region" description="Low complexity" evidence="6">
    <location>
        <begin position="123"/>
        <end position="134"/>
    </location>
</feature>
<dbReference type="Gene3D" id="1.20.1070.10">
    <property type="entry name" value="Rhodopsin 7-helix transmembrane proteins"/>
    <property type="match status" value="1"/>
</dbReference>
<evidence type="ECO:0000256" key="6">
    <source>
        <dbReference type="SAM" id="MobiDB-lite"/>
    </source>
</evidence>
<feature type="transmembrane region" description="Helical" evidence="7">
    <location>
        <begin position="52"/>
        <end position="79"/>
    </location>
</feature>
<dbReference type="AlphaFoldDB" id="A0A448X954"/>
<evidence type="ECO:0000256" key="7">
    <source>
        <dbReference type="SAM" id="Phobius"/>
    </source>
</evidence>
<evidence type="ECO:0008006" key="10">
    <source>
        <dbReference type="Google" id="ProtNLM"/>
    </source>
</evidence>
<dbReference type="GO" id="GO:0004930">
    <property type="term" value="F:G protein-coupled receptor activity"/>
    <property type="evidence" value="ECO:0007669"/>
    <property type="project" value="UniProtKB-KW"/>
</dbReference>
<evidence type="ECO:0000256" key="5">
    <source>
        <dbReference type="RuleBase" id="RU000688"/>
    </source>
</evidence>
<keyword evidence="3 7" id="KW-1133">Transmembrane helix</keyword>
<dbReference type="PRINTS" id="PR00237">
    <property type="entry name" value="GPCRRHODOPSN"/>
</dbReference>
<keyword evidence="2 5" id="KW-0812">Transmembrane</keyword>
<evidence type="ECO:0000256" key="2">
    <source>
        <dbReference type="ARBA" id="ARBA00022692"/>
    </source>
</evidence>